<evidence type="ECO:0000313" key="12">
    <source>
        <dbReference type="Proteomes" id="UP000030103"/>
    </source>
</evidence>
<dbReference type="InterPro" id="IPR048279">
    <property type="entry name" value="MdtK-like"/>
</dbReference>
<evidence type="ECO:0000313" key="11">
    <source>
        <dbReference type="EMBL" id="KGN74052.1"/>
    </source>
</evidence>
<proteinExistence type="predicted"/>
<organism evidence="11 12">
    <name type="scientific">Porphyromonas macacae</name>
    <dbReference type="NCBI Taxonomy" id="28115"/>
    <lineage>
        <taxon>Bacteria</taxon>
        <taxon>Pseudomonadati</taxon>
        <taxon>Bacteroidota</taxon>
        <taxon>Bacteroidia</taxon>
        <taxon>Bacteroidales</taxon>
        <taxon>Porphyromonadaceae</taxon>
        <taxon>Porphyromonas</taxon>
    </lineage>
</organism>
<keyword evidence="2" id="KW-0813">Transport</keyword>
<feature type="transmembrane region" description="Helical" evidence="10">
    <location>
        <begin position="275"/>
        <end position="299"/>
    </location>
</feature>
<dbReference type="AlphaFoldDB" id="A0A0A2E8S8"/>
<feature type="transmembrane region" description="Helical" evidence="10">
    <location>
        <begin position="12"/>
        <end position="31"/>
    </location>
</feature>
<keyword evidence="3" id="KW-0050">Antiport</keyword>
<evidence type="ECO:0000256" key="8">
    <source>
        <dbReference type="ARBA" id="ARBA00023136"/>
    </source>
</evidence>
<keyword evidence="12" id="KW-1185">Reference proteome</keyword>
<feature type="transmembrane region" description="Helical" evidence="10">
    <location>
        <begin position="159"/>
        <end position="179"/>
    </location>
</feature>
<keyword evidence="7" id="KW-0406">Ion transport</keyword>
<evidence type="ECO:0000256" key="6">
    <source>
        <dbReference type="ARBA" id="ARBA00022989"/>
    </source>
</evidence>
<accession>A0A0A2E8S8</accession>
<gene>
    <name evidence="11" type="ORF">HQ47_06195</name>
</gene>
<dbReference type="InterPro" id="IPR002528">
    <property type="entry name" value="MATE_fam"/>
</dbReference>
<feature type="transmembrane region" description="Helical" evidence="10">
    <location>
        <begin position="415"/>
        <end position="436"/>
    </location>
</feature>
<dbReference type="Pfam" id="PF01554">
    <property type="entry name" value="MatE"/>
    <property type="match status" value="2"/>
</dbReference>
<feature type="transmembrane region" description="Helical" evidence="10">
    <location>
        <begin position="385"/>
        <end position="409"/>
    </location>
</feature>
<dbReference type="GO" id="GO:0005886">
    <property type="term" value="C:plasma membrane"/>
    <property type="evidence" value="ECO:0007669"/>
    <property type="project" value="UniProtKB-SubCell"/>
</dbReference>
<dbReference type="PANTHER" id="PTHR43298:SF2">
    <property type="entry name" value="FMN_FAD EXPORTER YEEO-RELATED"/>
    <property type="match status" value="1"/>
</dbReference>
<name>A0A0A2E8S8_9PORP</name>
<feature type="transmembrane region" description="Helical" evidence="10">
    <location>
        <begin position="191"/>
        <end position="215"/>
    </location>
</feature>
<keyword evidence="8 10" id="KW-0472">Membrane</keyword>
<feature type="transmembrane region" description="Helical" evidence="10">
    <location>
        <begin position="351"/>
        <end position="373"/>
    </location>
</feature>
<dbReference type="eggNOG" id="COG0534">
    <property type="taxonomic scope" value="Bacteria"/>
</dbReference>
<keyword evidence="5 10" id="KW-0812">Transmembrane</keyword>
<dbReference type="InterPro" id="IPR050222">
    <property type="entry name" value="MATE_MdtK"/>
</dbReference>
<reference evidence="11 12" key="1">
    <citation type="submission" date="2014-09" db="EMBL/GenBank/DDBJ databases">
        <title>Draft Genome Sequence of Porphyromonas macacae COT-192_OH2859.</title>
        <authorList>
            <person name="Wallis C."/>
            <person name="Deusch O."/>
            <person name="O'Flynn C."/>
            <person name="Davis I."/>
            <person name="Horsfall A."/>
            <person name="Kirkwood N."/>
            <person name="Harris S."/>
            <person name="Eisen J.A."/>
            <person name="Coil D.A."/>
            <person name="Darling A.E."/>
            <person name="Jospin G."/>
            <person name="Alexiev A."/>
        </authorList>
    </citation>
    <scope>NUCLEOTIDE SEQUENCE [LARGE SCALE GENOMIC DNA]</scope>
    <source>
        <strain evidence="12">COT-192 OH2859</strain>
    </source>
</reference>
<dbReference type="STRING" id="28115.HQ47_06195"/>
<comment type="caution">
    <text evidence="11">The sequence shown here is derived from an EMBL/GenBank/DDBJ whole genome shotgun (WGS) entry which is preliminary data.</text>
</comment>
<evidence type="ECO:0000256" key="1">
    <source>
        <dbReference type="ARBA" id="ARBA00004651"/>
    </source>
</evidence>
<dbReference type="RefSeq" id="WP_036874025.1">
    <property type="nucleotide sequence ID" value="NZ_JASBZX010000004.1"/>
</dbReference>
<evidence type="ECO:0000256" key="2">
    <source>
        <dbReference type="ARBA" id="ARBA00022448"/>
    </source>
</evidence>
<dbReference type="NCBIfam" id="TIGR00797">
    <property type="entry name" value="matE"/>
    <property type="match status" value="1"/>
</dbReference>
<evidence type="ECO:0000256" key="5">
    <source>
        <dbReference type="ARBA" id="ARBA00022692"/>
    </source>
</evidence>
<evidence type="ECO:0000256" key="3">
    <source>
        <dbReference type="ARBA" id="ARBA00022449"/>
    </source>
</evidence>
<feature type="transmembrane region" description="Helical" evidence="10">
    <location>
        <begin position="51"/>
        <end position="74"/>
    </location>
</feature>
<keyword evidence="6 10" id="KW-1133">Transmembrane helix</keyword>
<evidence type="ECO:0000256" key="10">
    <source>
        <dbReference type="SAM" id="Phobius"/>
    </source>
</evidence>
<dbReference type="GO" id="GO:0042910">
    <property type="term" value="F:xenobiotic transmembrane transporter activity"/>
    <property type="evidence" value="ECO:0007669"/>
    <property type="project" value="InterPro"/>
</dbReference>
<dbReference type="EMBL" id="JRFA01000016">
    <property type="protein sequence ID" value="KGN74052.1"/>
    <property type="molecule type" value="Genomic_DNA"/>
</dbReference>
<sequence>MNFTGHSIDKQLIKLGLPIILGQIGYIFVAFADNMMVGHYGTEELAAASFVNNLLGITFIFGLGFSYGLTPMVAKAYVLGHKKKAGRLLKDSIRVNSLVGVMLVAVMMSMYMSLELFGAPEELLPLIKPYFVLQTISLFIAIVFGAFKQFFDGVGNTALSMWVLLSSNVLNIAGNWLLIYGPGCFPEWGLFGAGVSSLFARVFTLVVLWAVFLKSKKRKEERIGYFSRRKKHYRMALIRLGLPIGIQLGVEAASFSIAVVYVGWLGSKALAAHQIISVVTTLGFMVYYGFGAATTIMVSNFKAENNFMAIRAVIRSGLKLSAYVAALVVLIIIFSRHYIGYLFTNDTEVCAMVALALLPVLVYQFGDVMQIIYANALRGLEDVRFLAKAAVLVHVVIAPAVSYAFGFLLGLEDTGARLAAIWSAFPISLTILGFMLRSRFRKLYRPDL</sequence>
<dbReference type="OrthoDB" id="9780160at2"/>
<comment type="subcellular location">
    <subcellularLocation>
        <location evidence="1">Cell membrane</location>
        <topology evidence="1">Multi-pass membrane protein</topology>
    </subcellularLocation>
</comment>
<evidence type="ECO:0000256" key="9">
    <source>
        <dbReference type="ARBA" id="ARBA00031636"/>
    </source>
</evidence>
<feature type="transmembrane region" description="Helical" evidence="10">
    <location>
        <begin position="95"/>
        <end position="114"/>
    </location>
</feature>
<evidence type="ECO:0000256" key="7">
    <source>
        <dbReference type="ARBA" id="ARBA00023065"/>
    </source>
</evidence>
<dbReference type="Proteomes" id="UP000030103">
    <property type="component" value="Unassembled WGS sequence"/>
</dbReference>
<protein>
    <recommendedName>
        <fullName evidence="9">Multidrug-efflux transporter</fullName>
    </recommendedName>
</protein>
<dbReference type="GO" id="GO:0006811">
    <property type="term" value="P:monoatomic ion transport"/>
    <property type="evidence" value="ECO:0007669"/>
    <property type="project" value="UniProtKB-KW"/>
</dbReference>
<feature type="transmembrane region" description="Helical" evidence="10">
    <location>
        <begin position="126"/>
        <end position="147"/>
    </location>
</feature>
<keyword evidence="4" id="KW-1003">Cell membrane</keyword>
<dbReference type="GO" id="GO:0015297">
    <property type="term" value="F:antiporter activity"/>
    <property type="evidence" value="ECO:0007669"/>
    <property type="project" value="UniProtKB-KW"/>
</dbReference>
<feature type="transmembrane region" description="Helical" evidence="10">
    <location>
        <begin position="236"/>
        <end position="263"/>
    </location>
</feature>
<feature type="transmembrane region" description="Helical" evidence="10">
    <location>
        <begin position="320"/>
        <end position="339"/>
    </location>
</feature>
<evidence type="ECO:0000256" key="4">
    <source>
        <dbReference type="ARBA" id="ARBA00022475"/>
    </source>
</evidence>
<dbReference type="PANTHER" id="PTHR43298">
    <property type="entry name" value="MULTIDRUG RESISTANCE PROTEIN NORM-RELATED"/>
    <property type="match status" value="1"/>
</dbReference>
<dbReference type="PIRSF" id="PIRSF006603">
    <property type="entry name" value="DinF"/>
    <property type="match status" value="1"/>
</dbReference>